<organism evidence="2 3">
    <name type="scientific">Ptilonorhynchus violaceus</name>
    <name type="common">Satin bowerbird</name>
    <name type="synonym">Pyrrhocorax violaceus</name>
    <dbReference type="NCBI Taxonomy" id="28724"/>
    <lineage>
        <taxon>Eukaryota</taxon>
        <taxon>Metazoa</taxon>
        <taxon>Chordata</taxon>
        <taxon>Craniata</taxon>
        <taxon>Vertebrata</taxon>
        <taxon>Euteleostomi</taxon>
        <taxon>Archelosauria</taxon>
        <taxon>Archosauria</taxon>
        <taxon>Dinosauria</taxon>
        <taxon>Saurischia</taxon>
        <taxon>Theropoda</taxon>
        <taxon>Coelurosauria</taxon>
        <taxon>Aves</taxon>
        <taxon>Neognathae</taxon>
        <taxon>Neoaves</taxon>
        <taxon>Telluraves</taxon>
        <taxon>Australaves</taxon>
        <taxon>Passeriformes</taxon>
        <taxon>Ptilonorhynchidae</taxon>
        <taxon>Ptilonorhynchus</taxon>
    </lineage>
</organism>
<evidence type="ECO:0000313" key="2">
    <source>
        <dbReference type="EMBL" id="NWV10893.1"/>
    </source>
</evidence>
<keyword evidence="3" id="KW-1185">Reference proteome</keyword>
<dbReference type="AlphaFoldDB" id="A0A7K6C887"/>
<dbReference type="Proteomes" id="UP000584880">
    <property type="component" value="Unassembled WGS sequence"/>
</dbReference>
<keyword evidence="2" id="KW-0436">Ligase</keyword>
<sequence>RKRRRGAADSGQARKRSRLLPSSAGGTLQTELIDLEESEVIDLTGESSEPEVITLSDDESAVVKVHGGKQSQQYPLGSRAAETEAELLASKNEEEPRDIDRYVRKKMSLSILISD</sequence>
<protein>
    <submittedName>
        <fullName evidence="2">RNF4 ligase</fullName>
    </submittedName>
</protein>
<evidence type="ECO:0000313" key="3">
    <source>
        <dbReference type="Proteomes" id="UP000584880"/>
    </source>
</evidence>
<reference evidence="2 3" key="1">
    <citation type="submission" date="2019-09" db="EMBL/GenBank/DDBJ databases">
        <title>Bird 10,000 Genomes (B10K) Project - Family phase.</title>
        <authorList>
            <person name="Zhang G."/>
        </authorList>
    </citation>
    <scope>NUCLEOTIDE SEQUENCE [LARGE SCALE GENOMIC DNA]</scope>
    <source>
        <strain evidence="2">B10K-DU-012-10</strain>
        <tissue evidence="2">Blood</tissue>
    </source>
</reference>
<accession>A0A7K6C887</accession>
<feature type="non-terminal residue" evidence="2">
    <location>
        <position position="1"/>
    </location>
</feature>
<name>A0A7K6C887_PTIVI</name>
<feature type="non-terminal residue" evidence="2">
    <location>
        <position position="115"/>
    </location>
</feature>
<dbReference type="EMBL" id="VZRJ01009180">
    <property type="protein sequence ID" value="NWV10893.1"/>
    <property type="molecule type" value="Genomic_DNA"/>
</dbReference>
<evidence type="ECO:0000256" key="1">
    <source>
        <dbReference type="SAM" id="MobiDB-lite"/>
    </source>
</evidence>
<comment type="caution">
    <text evidence="2">The sequence shown here is derived from an EMBL/GenBank/DDBJ whole genome shotgun (WGS) entry which is preliminary data.</text>
</comment>
<proteinExistence type="predicted"/>
<dbReference type="GO" id="GO:0016874">
    <property type="term" value="F:ligase activity"/>
    <property type="evidence" value="ECO:0007669"/>
    <property type="project" value="UniProtKB-KW"/>
</dbReference>
<feature type="region of interest" description="Disordered" evidence="1">
    <location>
        <begin position="1"/>
        <end position="31"/>
    </location>
</feature>
<gene>
    <name evidence="2" type="primary">Rnf4_0</name>
    <name evidence="2" type="ORF">PTIVIO_R13249</name>
</gene>